<evidence type="ECO:0000256" key="1">
    <source>
        <dbReference type="ARBA" id="ARBA00004651"/>
    </source>
</evidence>
<dbReference type="PANTHER" id="PTHR33406">
    <property type="entry name" value="MEMBRANE PROTEIN MJ1562-RELATED"/>
    <property type="match status" value="1"/>
</dbReference>
<organism evidence="10 11">
    <name type="scientific">Streptomyces longisporoflavus</name>
    <dbReference type="NCBI Taxonomy" id="28044"/>
    <lineage>
        <taxon>Bacteria</taxon>
        <taxon>Bacillati</taxon>
        <taxon>Actinomycetota</taxon>
        <taxon>Actinomycetes</taxon>
        <taxon>Kitasatosporales</taxon>
        <taxon>Streptomycetaceae</taxon>
        <taxon>Streptomyces</taxon>
    </lineage>
</organism>
<dbReference type="InterPro" id="IPR004869">
    <property type="entry name" value="MMPL_dom"/>
</dbReference>
<evidence type="ECO:0000256" key="6">
    <source>
        <dbReference type="ARBA" id="ARBA00023136"/>
    </source>
</evidence>
<name>A0ABW7QIF8_9ACTN</name>
<feature type="region of interest" description="Disordered" evidence="7">
    <location>
        <begin position="694"/>
        <end position="737"/>
    </location>
</feature>
<evidence type="ECO:0000256" key="5">
    <source>
        <dbReference type="ARBA" id="ARBA00022989"/>
    </source>
</evidence>
<comment type="similarity">
    <text evidence="2">Belongs to the resistance-nodulation-cell division (RND) (TC 2.A.6) family. MmpL subfamily.</text>
</comment>
<sequence length="737" mass="78018">MFKALGRFVVGHRWLVILTWLIAGAAVIGFAPSLTTTSDQAEFLPGHYESIQAQKIQENAFPKGFSPSAIVVVTREDGKPLSEADSAKVTKLGKSLEAKKYDTVEQVITTPPSPHKKVQTVMVSMADVKAGDKSQQHAVEDMRDDLEPLVKGTGLKTGVTGDAATQLDNEEASKEADGLIFLGTIGLIIVLLTIIFRSPTITILTIAGITLVSQVANGLIATCAEVFHLKADSSVSSLLIVVLFGVGTDYILFLMFRYRERLRLGEDPKTAMISAVGRVGEAIASAAGAVAVCFLALLLSTLSFLVSMGPALAIAIVVTLLACLTLIPAIVSLMGTKVFWPSKSWRHEPRAARFGAIGNAVGRRPGLFVIGSGLLMIAVAIGAFGYKPTFASDESATSTKESQVALHAMSQDLPAGSTNPSSVLMRSTNGEKLKTADMTAFVSKLKQVKGVGDASRTQLSKDGRTAEFNAVLKMDPNGREAMDIVRGPLRTTAHEAAPAGTETKVGGITSVFVDINKAVNRDFSVVFPTAAALIMLILGLLLRSVVAPIYLMVSVALGFGATLGATVILFQQIEGKSGLTFFLPVIMYLFVVAIGTDYNILMVARLREEAKEGLSPREATAKSIQHAGPTIAAAGVILAGTFASMLLASDTSLSQIGFAVAFGIMISSFVMAMFFTPALTALFGRAAWWPRRIRPDDPARHQGDSGQGVSHHPADPEQVPAQGGSPYAPPSSYGRRD</sequence>
<evidence type="ECO:0000256" key="8">
    <source>
        <dbReference type="SAM" id="Phobius"/>
    </source>
</evidence>
<reference evidence="10 11" key="1">
    <citation type="submission" date="2024-10" db="EMBL/GenBank/DDBJ databases">
        <title>The Natural Products Discovery Center: Release of the First 8490 Sequenced Strains for Exploring Actinobacteria Biosynthetic Diversity.</title>
        <authorList>
            <person name="Kalkreuter E."/>
            <person name="Kautsar S.A."/>
            <person name="Yang D."/>
            <person name="Bader C.D."/>
            <person name="Teijaro C.N."/>
            <person name="Fluegel L."/>
            <person name="Davis C.M."/>
            <person name="Simpson J.R."/>
            <person name="Lauterbach L."/>
            <person name="Steele A.D."/>
            <person name="Gui C."/>
            <person name="Meng S."/>
            <person name="Li G."/>
            <person name="Viehrig K."/>
            <person name="Ye F."/>
            <person name="Su P."/>
            <person name="Kiefer A.F."/>
            <person name="Nichols A."/>
            <person name="Cepeda A.J."/>
            <person name="Yan W."/>
            <person name="Fan B."/>
            <person name="Jiang Y."/>
            <person name="Adhikari A."/>
            <person name="Zheng C.-J."/>
            <person name="Schuster L."/>
            <person name="Cowan T.M."/>
            <person name="Smanski M.J."/>
            <person name="Chevrette M.G."/>
            <person name="De Carvalho L.P.S."/>
            <person name="Shen B."/>
        </authorList>
    </citation>
    <scope>NUCLEOTIDE SEQUENCE [LARGE SCALE GENOMIC DNA]</scope>
    <source>
        <strain evidence="10 11">NPDC017990</strain>
    </source>
</reference>
<dbReference type="RefSeq" id="WP_397708848.1">
    <property type="nucleotide sequence ID" value="NZ_JBIRGN010000001.1"/>
</dbReference>
<dbReference type="Pfam" id="PF03176">
    <property type="entry name" value="MMPL"/>
    <property type="match status" value="2"/>
</dbReference>
<feature type="transmembrane region" description="Helical" evidence="8">
    <location>
        <begin position="12"/>
        <end position="31"/>
    </location>
</feature>
<dbReference type="Gene3D" id="1.20.1640.10">
    <property type="entry name" value="Multidrug efflux transporter AcrB transmembrane domain"/>
    <property type="match status" value="2"/>
</dbReference>
<feature type="transmembrane region" description="Helical" evidence="8">
    <location>
        <begin position="178"/>
        <end position="196"/>
    </location>
</feature>
<feature type="domain" description="SSD" evidence="9">
    <location>
        <begin position="552"/>
        <end position="681"/>
    </location>
</feature>
<feature type="transmembrane region" description="Helical" evidence="8">
    <location>
        <begin position="585"/>
        <end position="606"/>
    </location>
</feature>
<keyword evidence="6 8" id="KW-0472">Membrane</keyword>
<feature type="compositionally biased region" description="Basic and acidic residues" evidence="7">
    <location>
        <begin position="694"/>
        <end position="703"/>
    </location>
</feature>
<dbReference type="PROSITE" id="PS50156">
    <property type="entry name" value="SSD"/>
    <property type="match status" value="2"/>
</dbReference>
<feature type="transmembrane region" description="Helical" evidence="8">
    <location>
        <begin position="549"/>
        <end position="573"/>
    </location>
</feature>
<feature type="transmembrane region" description="Helical" evidence="8">
    <location>
        <begin position="312"/>
        <end position="340"/>
    </location>
</feature>
<feature type="transmembrane region" description="Helical" evidence="8">
    <location>
        <begin position="523"/>
        <end position="542"/>
    </location>
</feature>
<dbReference type="PANTHER" id="PTHR33406:SF6">
    <property type="entry name" value="MEMBRANE PROTEIN YDGH-RELATED"/>
    <property type="match status" value="1"/>
</dbReference>
<evidence type="ECO:0000256" key="2">
    <source>
        <dbReference type="ARBA" id="ARBA00010157"/>
    </source>
</evidence>
<keyword evidence="3" id="KW-1003">Cell membrane</keyword>
<feature type="transmembrane region" description="Helical" evidence="8">
    <location>
        <begin position="279"/>
        <end position="306"/>
    </location>
</feature>
<keyword evidence="4 8" id="KW-0812">Transmembrane</keyword>
<feature type="transmembrane region" description="Helical" evidence="8">
    <location>
        <begin position="660"/>
        <end position="684"/>
    </location>
</feature>
<evidence type="ECO:0000256" key="3">
    <source>
        <dbReference type="ARBA" id="ARBA00022475"/>
    </source>
</evidence>
<accession>A0ABW7QIF8</accession>
<keyword evidence="5 8" id="KW-1133">Transmembrane helix</keyword>
<evidence type="ECO:0000256" key="7">
    <source>
        <dbReference type="SAM" id="MobiDB-lite"/>
    </source>
</evidence>
<keyword evidence="11" id="KW-1185">Reference proteome</keyword>
<dbReference type="InterPro" id="IPR000731">
    <property type="entry name" value="SSD"/>
</dbReference>
<gene>
    <name evidence="10" type="ORF">ACH4F9_07025</name>
</gene>
<feature type="transmembrane region" description="Helical" evidence="8">
    <location>
        <begin position="235"/>
        <end position="258"/>
    </location>
</feature>
<evidence type="ECO:0000256" key="4">
    <source>
        <dbReference type="ARBA" id="ARBA00022692"/>
    </source>
</evidence>
<dbReference type="EMBL" id="JBIRGQ010000001">
    <property type="protein sequence ID" value="MFH8544750.1"/>
    <property type="molecule type" value="Genomic_DNA"/>
</dbReference>
<comment type="caution">
    <text evidence="10">The sequence shown here is derived from an EMBL/GenBank/DDBJ whole genome shotgun (WGS) entry which is preliminary data.</text>
</comment>
<feature type="transmembrane region" description="Helical" evidence="8">
    <location>
        <begin position="367"/>
        <end position="386"/>
    </location>
</feature>
<protein>
    <submittedName>
        <fullName evidence="10">MMPL family transporter</fullName>
    </submittedName>
</protein>
<dbReference type="Proteomes" id="UP001610818">
    <property type="component" value="Unassembled WGS sequence"/>
</dbReference>
<proteinExistence type="inferred from homology"/>
<feature type="transmembrane region" description="Helical" evidence="8">
    <location>
        <begin position="203"/>
        <end position="229"/>
    </location>
</feature>
<evidence type="ECO:0000259" key="9">
    <source>
        <dbReference type="PROSITE" id="PS50156"/>
    </source>
</evidence>
<dbReference type="SUPFAM" id="SSF82866">
    <property type="entry name" value="Multidrug efflux transporter AcrB transmembrane domain"/>
    <property type="match status" value="2"/>
</dbReference>
<evidence type="ECO:0000313" key="10">
    <source>
        <dbReference type="EMBL" id="MFH8544750.1"/>
    </source>
</evidence>
<dbReference type="InterPro" id="IPR050545">
    <property type="entry name" value="Mycobact_MmpL"/>
</dbReference>
<feature type="domain" description="SSD" evidence="9">
    <location>
        <begin position="182"/>
        <end position="333"/>
    </location>
</feature>
<evidence type="ECO:0000313" key="11">
    <source>
        <dbReference type="Proteomes" id="UP001610818"/>
    </source>
</evidence>
<feature type="transmembrane region" description="Helical" evidence="8">
    <location>
        <begin position="627"/>
        <end position="648"/>
    </location>
</feature>
<comment type="subcellular location">
    <subcellularLocation>
        <location evidence="1">Cell membrane</location>
        <topology evidence="1">Multi-pass membrane protein</topology>
    </subcellularLocation>
</comment>